<dbReference type="InParanoid" id="D6Z075"/>
<evidence type="ECO:0000256" key="6">
    <source>
        <dbReference type="ARBA" id="ARBA00023012"/>
    </source>
</evidence>
<dbReference type="InterPro" id="IPR002078">
    <property type="entry name" value="Sigma_54_int"/>
</dbReference>
<evidence type="ECO:0000256" key="11">
    <source>
        <dbReference type="PROSITE-ProRule" id="PRU00169"/>
    </source>
</evidence>
<dbReference type="GO" id="GO:0043565">
    <property type="term" value="F:sequence-specific DNA binding"/>
    <property type="evidence" value="ECO:0007669"/>
    <property type="project" value="InterPro"/>
</dbReference>
<dbReference type="GO" id="GO:0005737">
    <property type="term" value="C:cytoplasm"/>
    <property type="evidence" value="ECO:0007669"/>
    <property type="project" value="UniProtKB-SubCell"/>
</dbReference>
<dbReference type="Gene3D" id="3.40.50.2300">
    <property type="match status" value="1"/>
</dbReference>
<dbReference type="InterPro" id="IPR027417">
    <property type="entry name" value="P-loop_NTPase"/>
</dbReference>
<dbReference type="HOGENOM" id="CLU_000445_0_6_7"/>
<dbReference type="GO" id="GO:0000160">
    <property type="term" value="P:phosphorelay signal transduction system"/>
    <property type="evidence" value="ECO:0007669"/>
    <property type="project" value="UniProtKB-KW"/>
</dbReference>
<dbReference type="InterPro" id="IPR058031">
    <property type="entry name" value="AAA_lid_NorR"/>
</dbReference>
<evidence type="ECO:0000256" key="7">
    <source>
        <dbReference type="ARBA" id="ARBA00023015"/>
    </source>
</evidence>
<feature type="domain" description="Sigma-54 factor interaction" evidence="12">
    <location>
        <begin position="145"/>
        <end position="374"/>
    </location>
</feature>
<dbReference type="EMBL" id="CP001940">
    <property type="protein sequence ID" value="ADH87108.1"/>
    <property type="molecule type" value="Genomic_DNA"/>
</dbReference>
<evidence type="ECO:0000256" key="10">
    <source>
        <dbReference type="ARBA" id="ARBA00023163"/>
    </source>
</evidence>
<dbReference type="Pfam" id="PF00072">
    <property type="entry name" value="Response_reg"/>
    <property type="match status" value="1"/>
</dbReference>
<dbReference type="Gene3D" id="1.10.8.60">
    <property type="match status" value="1"/>
</dbReference>
<evidence type="ECO:0000256" key="1">
    <source>
        <dbReference type="ARBA" id="ARBA00004496"/>
    </source>
</evidence>
<dbReference type="InterPro" id="IPR003593">
    <property type="entry name" value="AAA+_ATPase"/>
</dbReference>
<dbReference type="Pfam" id="PF00158">
    <property type="entry name" value="Sigma54_activat"/>
    <property type="match status" value="1"/>
</dbReference>
<keyword evidence="15" id="KW-1185">Reference proteome</keyword>
<evidence type="ECO:0000256" key="5">
    <source>
        <dbReference type="ARBA" id="ARBA00022840"/>
    </source>
</evidence>
<dbReference type="FunFam" id="3.40.50.300:FF:000006">
    <property type="entry name" value="DNA-binding transcriptional regulator NtrC"/>
    <property type="match status" value="1"/>
</dbReference>
<sequence>MSQPSDPILVIDDDLRMRQLLRDTLASAGFTAELCADGREAAQLLQSRSFNVILTDLQMPHFSGIEILEQALAANPDSMVVLVTGHGTVESAVEAIKKGAYDYIQKPFEPDELLLTVQRATEHARLRQENRRLQQQVAGCRGDELVGESPPLKKLKELIAQVAPFSTTVLINGETGTGKELAAKLIHKWSGRHKQPFLAINCGALPETLLESELFGHVKGAFTGADQDKPGLFETVDQGTLFLDEIDSMTLNFQVKLLRVLQEGTFLKVGGRQPCRADVRVIAASSRPLSEGVAAGSFRRDLFYRLNVVSLELPPLRQRREDIPLLAHHFLAKYNAKYDKQVQTIPAPVITRLLDHSWPGNVRELENAVERALLFCPGQELQAEHLPPLETGGEEAELHTTADDAKSLTMASMEKKLIIKALQRANGHRGKTAELLGISPASLWRKIKKYEINTPS</sequence>
<dbReference type="STRING" id="589865.DaAHT2_2443"/>
<keyword evidence="6" id="KW-0902">Two-component regulatory system</keyword>
<organism evidence="14 15">
    <name type="scientific">Desulfurivibrio alkaliphilus (strain DSM 19089 / UNIQEM U267 / AHT2)</name>
    <dbReference type="NCBI Taxonomy" id="589865"/>
    <lineage>
        <taxon>Bacteria</taxon>
        <taxon>Pseudomonadati</taxon>
        <taxon>Thermodesulfobacteriota</taxon>
        <taxon>Desulfobulbia</taxon>
        <taxon>Desulfobulbales</taxon>
        <taxon>Desulfobulbaceae</taxon>
        <taxon>Desulfurivibrio</taxon>
    </lineage>
</organism>
<evidence type="ECO:0000256" key="4">
    <source>
        <dbReference type="ARBA" id="ARBA00022741"/>
    </source>
</evidence>
<comment type="subcellular location">
    <subcellularLocation>
        <location evidence="1">Cytoplasm</location>
    </subcellularLocation>
</comment>
<evidence type="ECO:0000256" key="8">
    <source>
        <dbReference type="ARBA" id="ARBA00023125"/>
    </source>
</evidence>
<dbReference type="SUPFAM" id="SSF52172">
    <property type="entry name" value="CheY-like"/>
    <property type="match status" value="1"/>
</dbReference>
<reference evidence="15" key="1">
    <citation type="submission" date="2010-02" db="EMBL/GenBank/DDBJ databases">
        <title>Complete sequence of Desulfurivibrio alkaliphilus AHT2.</title>
        <authorList>
            <consortium name="US DOE Joint Genome Institute"/>
            <person name="Pitluck S."/>
            <person name="Chertkov O."/>
            <person name="Detter J.C."/>
            <person name="Han C."/>
            <person name="Tapia R."/>
            <person name="Larimer F."/>
            <person name="Land M."/>
            <person name="Hauser L."/>
            <person name="Kyrpides N."/>
            <person name="Mikhailova N."/>
            <person name="Sorokin D.Y."/>
            <person name="Muyzer G."/>
            <person name="Woyke T."/>
        </authorList>
    </citation>
    <scope>NUCLEOTIDE SEQUENCE [LARGE SCALE GENOMIC DNA]</scope>
    <source>
        <strain evidence="15">DSM 19089 / UNIQEM U267 / AHT2</strain>
    </source>
</reference>
<protein>
    <submittedName>
        <fullName evidence="14">Two component, sigma54 specific, transcriptional regulator, Fis family</fullName>
    </submittedName>
</protein>
<dbReference type="Gene3D" id="3.40.50.300">
    <property type="entry name" value="P-loop containing nucleotide triphosphate hydrolases"/>
    <property type="match status" value="1"/>
</dbReference>
<keyword evidence="4" id="KW-0547">Nucleotide-binding</keyword>
<keyword evidence="8" id="KW-0238">DNA-binding</keyword>
<feature type="modified residue" description="4-aspartylphosphate" evidence="11">
    <location>
        <position position="56"/>
    </location>
</feature>
<dbReference type="InterPro" id="IPR009057">
    <property type="entry name" value="Homeodomain-like_sf"/>
</dbReference>
<dbReference type="GO" id="GO:0006355">
    <property type="term" value="P:regulation of DNA-templated transcription"/>
    <property type="evidence" value="ECO:0007669"/>
    <property type="project" value="InterPro"/>
</dbReference>
<keyword evidence="5" id="KW-0067">ATP-binding</keyword>
<dbReference type="KEGG" id="dak:DaAHT2_2443"/>
<dbReference type="Pfam" id="PF25601">
    <property type="entry name" value="AAA_lid_14"/>
    <property type="match status" value="1"/>
</dbReference>
<evidence type="ECO:0000256" key="2">
    <source>
        <dbReference type="ARBA" id="ARBA00022490"/>
    </source>
</evidence>
<dbReference type="FunFam" id="3.40.50.2300:FF:000018">
    <property type="entry name" value="DNA-binding transcriptional regulator NtrC"/>
    <property type="match status" value="1"/>
</dbReference>
<dbReference type="InterPro" id="IPR002197">
    <property type="entry name" value="HTH_Fis"/>
</dbReference>
<evidence type="ECO:0000259" key="12">
    <source>
        <dbReference type="PROSITE" id="PS50045"/>
    </source>
</evidence>
<keyword evidence="10" id="KW-0804">Transcription</keyword>
<evidence type="ECO:0000256" key="3">
    <source>
        <dbReference type="ARBA" id="ARBA00022553"/>
    </source>
</evidence>
<dbReference type="eggNOG" id="COG2204">
    <property type="taxonomic scope" value="Bacteria"/>
</dbReference>
<keyword evidence="2" id="KW-0963">Cytoplasm</keyword>
<dbReference type="PANTHER" id="PTHR32071">
    <property type="entry name" value="TRANSCRIPTIONAL REGULATORY PROTEIN"/>
    <property type="match status" value="1"/>
</dbReference>
<proteinExistence type="predicted"/>
<dbReference type="SMART" id="SM00448">
    <property type="entry name" value="REC"/>
    <property type="match status" value="1"/>
</dbReference>
<dbReference type="Proteomes" id="UP000001508">
    <property type="component" value="Chromosome"/>
</dbReference>
<dbReference type="PANTHER" id="PTHR32071:SF113">
    <property type="entry name" value="ALGINATE BIOSYNTHESIS TRANSCRIPTIONAL REGULATORY PROTEIN ALGB"/>
    <property type="match status" value="1"/>
</dbReference>
<dbReference type="PRINTS" id="PR01590">
    <property type="entry name" value="HTHFIS"/>
</dbReference>
<evidence type="ECO:0000313" key="14">
    <source>
        <dbReference type="EMBL" id="ADH87108.1"/>
    </source>
</evidence>
<keyword evidence="9" id="KW-0010">Activator</keyword>
<dbReference type="SUPFAM" id="SSF52540">
    <property type="entry name" value="P-loop containing nucleoside triphosphate hydrolases"/>
    <property type="match status" value="1"/>
</dbReference>
<dbReference type="InterPro" id="IPR025944">
    <property type="entry name" value="Sigma_54_int_dom_CS"/>
</dbReference>
<dbReference type="GO" id="GO:0005524">
    <property type="term" value="F:ATP binding"/>
    <property type="evidence" value="ECO:0007669"/>
    <property type="project" value="UniProtKB-KW"/>
</dbReference>
<evidence type="ECO:0000256" key="9">
    <source>
        <dbReference type="ARBA" id="ARBA00023159"/>
    </source>
</evidence>
<dbReference type="Gene3D" id="1.10.10.60">
    <property type="entry name" value="Homeodomain-like"/>
    <property type="match status" value="1"/>
</dbReference>
<dbReference type="AlphaFoldDB" id="D6Z075"/>
<dbReference type="PROSITE" id="PS50045">
    <property type="entry name" value="SIGMA54_INTERACT_4"/>
    <property type="match status" value="1"/>
</dbReference>
<keyword evidence="3 11" id="KW-0597">Phosphoprotein</keyword>
<feature type="domain" description="Response regulatory" evidence="13">
    <location>
        <begin position="7"/>
        <end position="121"/>
    </location>
</feature>
<evidence type="ECO:0000259" key="13">
    <source>
        <dbReference type="PROSITE" id="PS50110"/>
    </source>
</evidence>
<dbReference type="PROSITE" id="PS00688">
    <property type="entry name" value="SIGMA54_INTERACT_3"/>
    <property type="match status" value="1"/>
</dbReference>
<keyword evidence="7" id="KW-0805">Transcription regulation</keyword>
<gene>
    <name evidence="14" type="ordered locus">DaAHT2_2443</name>
</gene>
<dbReference type="InterPro" id="IPR001789">
    <property type="entry name" value="Sig_transdc_resp-reg_receiver"/>
</dbReference>
<evidence type="ECO:0000313" key="15">
    <source>
        <dbReference type="Proteomes" id="UP000001508"/>
    </source>
</evidence>
<dbReference type="SMART" id="SM00382">
    <property type="entry name" value="AAA"/>
    <property type="match status" value="1"/>
</dbReference>
<dbReference type="RefSeq" id="WP_013164620.1">
    <property type="nucleotide sequence ID" value="NC_014216.1"/>
</dbReference>
<dbReference type="FunFam" id="1.10.8.60:FF:000014">
    <property type="entry name" value="DNA-binding transcriptional regulator NtrC"/>
    <property type="match status" value="1"/>
</dbReference>
<dbReference type="SUPFAM" id="SSF46689">
    <property type="entry name" value="Homeodomain-like"/>
    <property type="match status" value="1"/>
</dbReference>
<dbReference type="Pfam" id="PF02954">
    <property type="entry name" value="HTH_8"/>
    <property type="match status" value="1"/>
</dbReference>
<accession>D6Z075</accession>
<name>D6Z075_DESAT</name>
<dbReference type="InterPro" id="IPR011006">
    <property type="entry name" value="CheY-like_superfamily"/>
</dbReference>
<dbReference type="PROSITE" id="PS50110">
    <property type="entry name" value="RESPONSE_REGULATORY"/>
    <property type="match status" value="1"/>
</dbReference>
<dbReference type="OrthoDB" id="9763792at2"/>
<dbReference type="CDD" id="cd00009">
    <property type="entry name" value="AAA"/>
    <property type="match status" value="1"/>
</dbReference>